<dbReference type="Pfam" id="PF12796">
    <property type="entry name" value="Ank_2"/>
    <property type="match status" value="1"/>
</dbReference>
<evidence type="ECO:0000256" key="11">
    <source>
        <dbReference type="RuleBase" id="RU362096"/>
    </source>
</evidence>
<dbReference type="SUPFAM" id="SSF48403">
    <property type="entry name" value="Ankyrin repeat"/>
    <property type="match status" value="1"/>
</dbReference>
<dbReference type="PROSITE" id="PS00109">
    <property type="entry name" value="PROTEIN_KINASE_TYR"/>
    <property type="match status" value="1"/>
</dbReference>
<dbReference type="PROSITE" id="PS50011">
    <property type="entry name" value="PROTEIN_KINASE_DOM"/>
    <property type="match status" value="1"/>
</dbReference>
<keyword evidence="9" id="KW-0727">SH2 domain</keyword>
<evidence type="ECO:0000256" key="3">
    <source>
        <dbReference type="ARBA" id="ARBA00022741"/>
    </source>
</evidence>
<keyword evidence="3 10" id="KW-0547">Nucleotide-binding</keyword>
<dbReference type="InterPro" id="IPR017441">
    <property type="entry name" value="Protein_kinase_ATP_BS"/>
</dbReference>
<dbReference type="SMART" id="SM00248">
    <property type="entry name" value="ANK"/>
    <property type="match status" value="5"/>
</dbReference>
<protein>
    <recommendedName>
        <fullName evidence="11">Tyrosine-protein kinase</fullName>
        <ecNumber evidence="11">2.7.10.2</ecNumber>
    </recommendedName>
</protein>
<keyword evidence="4 11" id="KW-0418">Kinase</keyword>
<feature type="domain" description="SH2" evidence="13">
    <location>
        <begin position="45"/>
        <end position="140"/>
    </location>
</feature>
<evidence type="ECO:0000256" key="1">
    <source>
        <dbReference type="ARBA" id="ARBA00022553"/>
    </source>
</evidence>
<dbReference type="InterPro" id="IPR000980">
    <property type="entry name" value="SH2"/>
</dbReference>
<dbReference type="InterPro" id="IPR050198">
    <property type="entry name" value="Non-receptor_tyrosine_kinases"/>
</dbReference>
<feature type="domain" description="SH2" evidence="13">
    <location>
        <begin position="328"/>
        <end position="426"/>
    </location>
</feature>
<evidence type="ECO:0000256" key="2">
    <source>
        <dbReference type="ARBA" id="ARBA00022679"/>
    </source>
</evidence>
<dbReference type="GO" id="GO:0004715">
    <property type="term" value="F:non-membrane spanning protein tyrosine kinase activity"/>
    <property type="evidence" value="ECO:0007669"/>
    <property type="project" value="UniProtKB-EC"/>
</dbReference>
<dbReference type="InterPro" id="IPR001245">
    <property type="entry name" value="Ser-Thr/Tyr_kinase_cat_dom"/>
</dbReference>
<dbReference type="PANTHER" id="PTHR24418">
    <property type="entry name" value="TYROSINE-PROTEIN KINASE"/>
    <property type="match status" value="1"/>
</dbReference>
<evidence type="ECO:0000256" key="6">
    <source>
        <dbReference type="ARBA" id="ARBA00023137"/>
    </source>
</evidence>
<feature type="compositionally biased region" description="Acidic residues" evidence="12">
    <location>
        <begin position="985"/>
        <end position="995"/>
    </location>
</feature>
<feature type="region of interest" description="Disordered" evidence="12">
    <location>
        <begin position="520"/>
        <end position="624"/>
    </location>
</feature>
<organism evidence="15 16">
    <name type="scientific">Adineta steineri</name>
    <dbReference type="NCBI Taxonomy" id="433720"/>
    <lineage>
        <taxon>Eukaryota</taxon>
        <taxon>Metazoa</taxon>
        <taxon>Spiralia</taxon>
        <taxon>Gnathifera</taxon>
        <taxon>Rotifera</taxon>
        <taxon>Eurotatoria</taxon>
        <taxon>Bdelloidea</taxon>
        <taxon>Adinetida</taxon>
        <taxon>Adinetidae</taxon>
        <taxon>Adineta</taxon>
    </lineage>
</organism>
<dbReference type="PROSITE" id="PS50001">
    <property type="entry name" value="SH2"/>
    <property type="match status" value="3"/>
</dbReference>
<name>A0A813N0F3_9BILA</name>
<dbReference type="Gene3D" id="3.30.200.20">
    <property type="entry name" value="Phosphorylase Kinase, domain 1"/>
    <property type="match status" value="1"/>
</dbReference>
<dbReference type="InterPro" id="IPR036860">
    <property type="entry name" value="SH2_dom_sf"/>
</dbReference>
<dbReference type="Pfam" id="PF00023">
    <property type="entry name" value="Ank"/>
    <property type="match status" value="1"/>
</dbReference>
<keyword evidence="1" id="KW-0597">Phosphoprotein</keyword>
<comment type="caution">
    <text evidence="15">The sequence shown here is derived from an EMBL/GenBank/DDBJ whole genome shotgun (WGS) entry which is preliminary data.</text>
</comment>
<feature type="domain" description="SH2" evidence="13">
    <location>
        <begin position="425"/>
        <end position="498"/>
    </location>
</feature>
<keyword evidence="8" id="KW-0040">ANK repeat</keyword>
<keyword evidence="2 11" id="KW-0808">Transferase</keyword>
<dbReference type="FunFam" id="1.10.510.10:FF:000027">
    <property type="entry name" value="Receptor protein-tyrosine kinase"/>
    <property type="match status" value="1"/>
</dbReference>
<dbReference type="InterPro" id="IPR036770">
    <property type="entry name" value="Ankyrin_rpt-contain_sf"/>
</dbReference>
<keyword evidence="5 10" id="KW-0067">ATP-binding</keyword>
<feature type="compositionally biased region" description="Low complexity" evidence="12">
    <location>
        <begin position="552"/>
        <end position="611"/>
    </location>
</feature>
<evidence type="ECO:0000256" key="7">
    <source>
        <dbReference type="ARBA" id="ARBA00051245"/>
    </source>
</evidence>
<comment type="similarity">
    <text evidence="11">Belongs to the protein kinase superfamily. Tyr protein kinase family.</text>
</comment>
<keyword evidence="6 11" id="KW-0829">Tyrosine-protein kinase</keyword>
<evidence type="ECO:0000313" key="15">
    <source>
        <dbReference type="EMBL" id="CAF0727505.1"/>
    </source>
</evidence>
<evidence type="ECO:0000259" key="13">
    <source>
        <dbReference type="PROSITE" id="PS50001"/>
    </source>
</evidence>
<dbReference type="Pfam" id="PF07714">
    <property type="entry name" value="PK_Tyr_Ser-Thr"/>
    <property type="match status" value="1"/>
</dbReference>
<comment type="catalytic activity">
    <reaction evidence="7 11">
        <text>L-tyrosyl-[protein] + ATP = O-phospho-L-tyrosyl-[protein] + ADP + H(+)</text>
        <dbReference type="Rhea" id="RHEA:10596"/>
        <dbReference type="Rhea" id="RHEA-COMP:10136"/>
        <dbReference type="Rhea" id="RHEA-COMP:20101"/>
        <dbReference type="ChEBI" id="CHEBI:15378"/>
        <dbReference type="ChEBI" id="CHEBI:30616"/>
        <dbReference type="ChEBI" id="CHEBI:46858"/>
        <dbReference type="ChEBI" id="CHEBI:61978"/>
        <dbReference type="ChEBI" id="CHEBI:456216"/>
        <dbReference type="EC" id="2.7.10.2"/>
    </reaction>
</comment>
<dbReference type="InterPro" id="IPR020635">
    <property type="entry name" value="Tyr_kinase_cat_dom"/>
</dbReference>
<dbReference type="PROSITE" id="PS00107">
    <property type="entry name" value="PROTEIN_KINASE_ATP"/>
    <property type="match status" value="1"/>
</dbReference>
<dbReference type="Gene3D" id="1.25.40.20">
    <property type="entry name" value="Ankyrin repeat-containing domain"/>
    <property type="match status" value="1"/>
</dbReference>
<dbReference type="GO" id="GO:0071944">
    <property type="term" value="C:cell periphery"/>
    <property type="evidence" value="ECO:0007669"/>
    <property type="project" value="UniProtKB-ARBA"/>
</dbReference>
<dbReference type="EMBL" id="CAJNOG010000004">
    <property type="protein sequence ID" value="CAF0727505.1"/>
    <property type="molecule type" value="Genomic_DNA"/>
</dbReference>
<dbReference type="InterPro" id="IPR011009">
    <property type="entry name" value="Kinase-like_dom_sf"/>
</dbReference>
<evidence type="ECO:0000256" key="12">
    <source>
        <dbReference type="SAM" id="MobiDB-lite"/>
    </source>
</evidence>
<dbReference type="AlphaFoldDB" id="A0A813N0F3"/>
<dbReference type="SMART" id="SM00219">
    <property type="entry name" value="TyrKc"/>
    <property type="match status" value="1"/>
</dbReference>
<gene>
    <name evidence="15" type="ORF">JYZ213_LOCUS906</name>
</gene>
<evidence type="ECO:0000256" key="9">
    <source>
        <dbReference type="PROSITE-ProRule" id="PRU00191"/>
    </source>
</evidence>
<dbReference type="InterPro" id="IPR008266">
    <property type="entry name" value="Tyr_kinase_AS"/>
</dbReference>
<dbReference type="SMART" id="SM00252">
    <property type="entry name" value="SH2"/>
    <property type="match status" value="3"/>
</dbReference>
<feature type="compositionally biased region" description="Polar residues" evidence="12">
    <location>
        <begin position="1003"/>
        <end position="1012"/>
    </location>
</feature>
<dbReference type="PROSITE" id="PS50088">
    <property type="entry name" value="ANK_REPEAT"/>
    <property type="match status" value="1"/>
</dbReference>
<dbReference type="SUPFAM" id="SSF56112">
    <property type="entry name" value="Protein kinase-like (PK-like)"/>
    <property type="match status" value="1"/>
</dbReference>
<feature type="compositionally biased region" description="Polar residues" evidence="12">
    <location>
        <begin position="528"/>
        <end position="546"/>
    </location>
</feature>
<dbReference type="Pfam" id="PF00017">
    <property type="entry name" value="SH2"/>
    <property type="match status" value="3"/>
</dbReference>
<sequence>MNSSLSYNSNEQEQSVTNLVKIHSLSQLLKRDKEQLLTQSRSIAYYHPNIDRDKAEQLLRAKYTRYRRDGLFLLRDCTTSPHDFSLSLVCGDKCYHYKIQLIYDIYFSIDSGPQIAGIESLISYYQQRADGLACILSTDFVQGQPPPIAARRLGSTNTLHRACKQGNLDIVKKILSPETLVNRPDVNGKDAFGSTALHEASFFGHDDIVRLLVKAGAHVLARDTDGATALHKAAAGNRPSTLLFLISEGHGDFEERNYTNHWVPLHEAAFHNSTACVQVLLDCGAPHRPRTDQGKTPLELAEEIKSDESISLLRDYKVPPAQSRRVDWLHDQPTFDRLAAKQLIESVKNGPRNGMFVVRRSSKNPKNYALTLYNDSEFFNYEIIRLNDTTYYIDDGPYFDSLDHLIDHYCRIPDGLPTTLMCSGPRNGMFVVRRSSKNPKNYALTLYNDSEFFNYEIIRLNDTTYYIDDGPYFDSLDHLIDHYCRIPDGLPTTLMCSINRFGQVINSRVQPFSLTSTMNRSKDIPVTRKSSLNRQTSSEEPTTSNHKINHPSSLTRRTTFSSSLSGSVTSLNSSSSRSRASSTQEDPLSTSSSSASLSSSSPSQHQTIISSNDQNSAGNTNSFVDRRKTFGGKIKPFVPDFNNDNERRSMKVSNGKISTTTIKRSSVPSVTAQKRKSLQLTLISQNQIKQTAKLGEGEFGEVYEGFYREDLNNPVGTPVAIKILKEYSYSAKQDFLREAEHMATLNHHCICTLYGIVDSNDDSMMMVIELLLLGSMLDYLWKHKHSIAESRLKLWASQIVDGMAYMERKGIVHRDLAARNILMQSTDQVKISDFGLSRRIDADVYMQKSDSKIPVKWYAPEAISIGKFTTKSDVWSFGITLWEMFSYAATPYGDMSGTDVYYYLQHGKRLERPSRCPSSIYQIMLKCWEWDEKKRPTFSQLLQLLKTDRDTNKTIPITTTLSRKKSLKTTLSSSTLTDENSRDIDIDDDDEDNDDNEQKNEQYKTNGNGHVSKTIIQLQQTFSKERTNS</sequence>
<reference evidence="15" key="1">
    <citation type="submission" date="2021-02" db="EMBL/GenBank/DDBJ databases">
        <authorList>
            <person name="Nowell W R."/>
        </authorList>
    </citation>
    <scope>NUCLEOTIDE SEQUENCE</scope>
</reference>
<dbReference type="EC" id="2.7.10.2" evidence="11"/>
<feature type="compositionally biased region" description="Polar residues" evidence="12">
    <location>
        <begin position="612"/>
        <end position="623"/>
    </location>
</feature>
<dbReference type="InterPro" id="IPR000719">
    <property type="entry name" value="Prot_kinase_dom"/>
</dbReference>
<dbReference type="PROSITE" id="PS50297">
    <property type="entry name" value="ANK_REP_REGION"/>
    <property type="match status" value="1"/>
</dbReference>
<feature type="repeat" description="ANK" evidence="8">
    <location>
        <begin position="192"/>
        <end position="224"/>
    </location>
</feature>
<evidence type="ECO:0000256" key="4">
    <source>
        <dbReference type="ARBA" id="ARBA00022777"/>
    </source>
</evidence>
<dbReference type="GO" id="GO:0007165">
    <property type="term" value="P:signal transduction"/>
    <property type="evidence" value="ECO:0007669"/>
    <property type="project" value="UniProtKB-ARBA"/>
</dbReference>
<dbReference type="Gene3D" id="1.10.510.10">
    <property type="entry name" value="Transferase(Phosphotransferase) domain 1"/>
    <property type="match status" value="1"/>
</dbReference>
<dbReference type="InterPro" id="IPR002110">
    <property type="entry name" value="Ankyrin_rpt"/>
</dbReference>
<proteinExistence type="inferred from homology"/>
<dbReference type="GO" id="GO:0005524">
    <property type="term" value="F:ATP binding"/>
    <property type="evidence" value="ECO:0007669"/>
    <property type="project" value="UniProtKB-UniRule"/>
</dbReference>
<accession>A0A813N0F3</accession>
<evidence type="ECO:0000256" key="5">
    <source>
        <dbReference type="ARBA" id="ARBA00022840"/>
    </source>
</evidence>
<dbReference type="Gene3D" id="3.30.505.10">
    <property type="entry name" value="SH2 domain"/>
    <property type="match status" value="3"/>
</dbReference>
<evidence type="ECO:0000313" key="16">
    <source>
        <dbReference type="Proteomes" id="UP000663845"/>
    </source>
</evidence>
<evidence type="ECO:0000259" key="14">
    <source>
        <dbReference type="PROSITE" id="PS50011"/>
    </source>
</evidence>
<feature type="domain" description="Protein kinase" evidence="14">
    <location>
        <begin position="688"/>
        <end position="955"/>
    </location>
</feature>
<dbReference type="PRINTS" id="PR00109">
    <property type="entry name" value="TYRKINASE"/>
</dbReference>
<feature type="region of interest" description="Disordered" evidence="12">
    <location>
        <begin position="972"/>
        <end position="1012"/>
    </location>
</feature>
<feature type="binding site" evidence="10">
    <location>
        <position position="722"/>
    </location>
    <ligand>
        <name>ATP</name>
        <dbReference type="ChEBI" id="CHEBI:30616"/>
    </ligand>
</feature>
<dbReference type="Proteomes" id="UP000663845">
    <property type="component" value="Unassembled WGS sequence"/>
</dbReference>
<dbReference type="SUPFAM" id="SSF55550">
    <property type="entry name" value="SH2 domain"/>
    <property type="match status" value="3"/>
</dbReference>
<evidence type="ECO:0000256" key="10">
    <source>
        <dbReference type="PROSITE-ProRule" id="PRU10141"/>
    </source>
</evidence>
<evidence type="ECO:0000256" key="8">
    <source>
        <dbReference type="PROSITE-ProRule" id="PRU00023"/>
    </source>
</evidence>
<dbReference type="CDD" id="cd00192">
    <property type="entry name" value="PTKc"/>
    <property type="match status" value="1"/>
</dbReference>